<dbReference type="Proteomes" id="UP001234297">
    <property type="component" value="Chromosome 10"/>
</dbReference>
<organism evidence="1 2">
    <name type="scientific">Persea americana</name>
    <name type="common">Avocado</name>
    <dbReference type="NCBI Taxonomy" id="3435"/>
    <lineage>
        <taxon>Eukaryota</taxon>
        <taxon>Viridiplantae</taxon>
        <taxon>Streptophyta</taxon>
        <taxon>Embryophyta</taxon>
        <taxon>Tracheophyta</taxon>
        <taxon>Spermatophyta</taxon>
        <taxon>Magnoliopsida</taxon>
        <taxon>Magnoliidae</taxon>
        <taxon>Laurales</taxon>
        <taxon>Lauraceae</taxon>
        <taxon>Persea</taxon>
    </lineage>
</organism>
<evidence type="ECO:0000313" key="1">
    <source>
        <dbReference type="EMBL" id="KAJ8621957.1"/>
    </source>
</evidence>
<accession>A0ACC2KLG3</accession>
<protein>
    <submittedName>
        <fullName evidence="1">Uncharacterized protein</fullName>
    </submittedName>
</protein>
<keyword evidence="2" id="KW-1185">Reference proteome</keyword>
<name>A0ACC2KLG3_PERAE</name>
<evidence type="ECO:0000313" key="2">
    <source>
        <dbReference type="Proteomes" id="UP001234297"/>
    </source>
</evidence>
<dbReference type="EMBL" id="CM056818">
    <property type="protein sequence ID" value="KAJ8621957.1"/>
    <property type="molecule type" value="Genomic_DNA"/>
</dbReference>
<comment type="caution">
    <text evidence="1">The sequence shown here is derived from an EMBL/GenBank/DDBJ whole genome shotgun (WGS) entry which is preliminary data.</text>
</comment>
<sequence>MMRGCSVREMAARGAWGLPRMEMRDLECVQRGEMEERGDGSRLRWEVDGGVREMEMGSLGSASREPEEERWREMETGAEEERKMMDSDGGERDPGEVRDVQDDGRRWREDGDGGQDGGGWKKGGGDMDGGAAKWVGDGETGLMRAEMEEAA</sequence>
<reference evidence="1 2" key="1">
    <citation type="journal article" date="2022" name="Hortic Res">
        <title>A haplotype resolved chromosomal level avocado genome allows analysis of novel avocado genes.</title>
        <authorList>
            <person name="Nath O."/>
            <person name="Fletcher S.J."/>
            <person name="Hayward A."/>
            <person name="Shaw L.M."/>
            <person name="Masouleh A.K."/>
            <person name="Furtado A."/>
            <person name="Henry R.J."/>
            <person name="Mitter N."/>
        </authorList>
    </citation>
    <scope>NUCLEOTIDE SEQUENCE [LARGE SCALE GENOMIC DNA]</scope>
    <source>
        <strain evidence="2">cv. Hass</strain>
    </source>
</reference>
<gene>
    <name evidence="1" type="ORF">MRB53_030486</name>
</gene>
<proteinExistence type="predicted"/>